<evidence type="ECO:0000259" key="3">
    <source>
        <dbReference type="Pfam" id="PF03914"/>
    </source>
</evidence>
<dbReference type="RefSeq" id="XP_033538553.1">
    <property type="nucleotide sequence ID" value="XM_033680900.1"/>
</dbReference>
<sequence length="879" mass="99540">MGKKRKPLERFERNSESKRPKSEPTFAPKSKKRNLDIEIGSDWHAVQLPSIPISDSVVQPPKRVLDELHNHANQLLDAEVAKYEQETSSRSNSTQRFMSTIMTSGTLEDKISALTLGVQESPLHNKKAFESLVSLADKRNRGQSLMALGAINDLLAQGSVLPSDRKLRYFAKNPALLSALEGQDMKNWKAGDELPEPIRPAHLIVWAFEDWLKHTFFKILTALETWCNDEVEYSRSRALTYIADLLNAKPEQEENLLRLLVNKVGDTNRKVASKASFLLLQLQTKHPAMKETVINAMEADLIFRPGQNDHAKYYAVITLNQTVLSMKEQTLANKLLDIYFGLFLVLLKISEKNENTPVVKAPEPEQRRKFNKKKGKPLPSDKPAEELNEKLVSQILAGVNRAFPFADTSDATFEAHIDTIFRVTHSSNFNTGIQALMLLQQFTSRKHLAVDRYYRVLYESLLDPRLLTSSKQIMYLNLLYKSLKSDVSIKRVKAFVKRLLQVTTLHEPSFVSGVLYLVHELNKTIPNLHSMLSQPEEGADDEREHFVDVPESPTDAPPQTTDTAPRPRYDPRKRDPEHSGAEHTCLWELVPYQIHYHPSAQLFGSRFLYSEEMPPKPDATHHTLIHFLDRFVYRGARASKATSTRGVSIMQPLAGTGAEDVLIKSKAGGMAEAPLNEQSFWQKKVEEVPVDEVFFHKYFNQPANKKKMANKKRKDGDAEEGSDADSEMGDTEVWKALVDSQPELEEDEEDADEFEDDNEDLGSGFMEDEEDEDEDEDAEVEFGDDQDEGEDAELSEVELNLESDDDMFGSSDEDGELPDHMMSVLEEALAKERAPTTAPAEKEEDPKKAGRARKRKLKQLPMFASADDYAKLLEGDDEE</sequence>
<evidence type="ECO:0000313" key="6">
    <source>
        <dbReference type="RefSeq" id="XP_033538553.1"/>
    </source>
</evidence>
<feature type="region of interest" description="Disordered" evidence="2">
    <location>
        <begin position="1"/>
        <end position="33"/>
    </location>
</feature>
<dbReference type="Proteomes" id="UP000504638">
    <property type="component" value="Unplaced"/>
</dbReference>
<evidence type="ECO:0000313" key="4">
    <source>
        <dbReference type="EMBL" id="KAF1816922.1"/>
    </source>
</evidence>
<dbReference type="AlphaFoldDB" id="A0A6G1GG08"/>
<dbReference type="EMBL" id="ML975149">
    <property type="protein sequence ID" value="KAF1816922.1"/>
    <property type="molecule type" value="Genomic_DNA"/>
</dbReference>
<feature type="compositionally biased region" description="Acidic residues" evidence="2">
    <location>
        <begin position="742"/>
        <end position="816"/>
    </location>
</feature>
<feature type="compositionally biased region" description="Basic and acidic residues" evidence="2">
    <location>
        <begin position="828"/>
        <end position="848"/>
    </location>
</feature>
<dbReference type="InterPro" id="IPR005612">
    <property type="entry name" value="CCAAT-binding_factor"/>
</dbReference>
<evidence type="ECO:0000256" key="1">
    <source>
        <dbReference type="ARBA" id="ARBA00007797"/>
    </source>
</evidence>
<evidence type="ECO:0000313" key="5">
    <source>
        <dbReference type="Proteomes" id="UP000504638"/>
    </source>
</evidence>
<keyword evidence="5" id="KW-1185">Reference proteome</keyword>
<dbReference type="InterPro" id="IPR016024">
    <property type="entry name" value="ARM-type_fold"/>
</dbReference>
<feature type="compositionally biased region" description="Basic and acidic residues" evidence="2">
    <location>
        <begin position="8"/>
        <end position="22"/>
    </location>
</feature>
<feature type="compositionally biased region" description="Low complexity" evidence="2">
    <location>
        <begin position="553"/>
        <end position="564"/>
    </location>
</feature>
<feature type="domain" description="CCAAT-binding factor" evidence="3">
    <location>
        <begin position="433"/>
        <end position="603"/>
    </location>
</feature>
<feature type="compositionally biased region" description="Basic residues" evidence="2">
    <location>
        <begin position="849"/>
        <end position="858"/>
    </location>
</feature>
<dbReference type="PANTHER" id="PTHR12048:SF0">
    <property type="entry name" value="CCAAT_ENHANCER-BINDING PROTEIN ZETA"/>
    <property type="match status" value="1"/>
</dbReference>
<comment type="similarity">
    <text evidence="1">Belongs to the CBF/MAK21 family.</text>
</comment>
<dbReference type="OrthoDB" id="28947at2759"/>
<feature type="compositionally biased region" description="Basic and acidic residues" evidence="2">
    <location>
        <begin position="565"/>
        <end position="578"/>
    </location>
</feature>
<reference evidence="6" key="2">
    <citation type="submission" date="2020-04" db="EMBL/GenBank/DDBJ databases">
        <authorList>
            <consortium name="NCBI Genome Project"/>
        </authorList>
    </citation>
    <scope>NUCLEOTIDE SEQUENCE</scope>
    <source>
        <strain evidence="6">CBS 781.70</strain>
    </source>
</reference>
<reference evidence="6" key="3">
    <citation type="submission" date="2025-04" db="UniProtKB">
        <authorList>
            <consortium name="RefSeq"/>
        </authorList>
    </citation>
    <scope>IDENTIFICATION</scope>
    <source>
        <strain evidence="6">CBS 781.70</strain>
    </source>
</reference>
<feature type="region of interest" description="Disordered" evidence="2">
    <location>
        <begin position="531"/>
        <end position="578"/>
    </location>
</feature>
<feature type="region of interest" description="Disordered" evidence="2">
    <location>
        <begin position="358"/>
        <end position="383"/>
    </location>
</feature>
<gene>
    <name evidence="4 6" type="ORF">P152DRAFT_469434</name>
</gene>
<protein>
    <submittedName>
        <fullName evidence="4 6">CBF-domain-containing protein</fullName>
    </submittedName>
</protein>
<dbReference type="GeneID" id="54421470"/>
<proteinExistence type="inferred from homology"/>
<dbReference type="SUPFAM" id="SSF48371">
    <property type="entry name" value="ARM repeat"/>
    <property type="match status" value="1"/>
</dbReference>
<accession>A0A6G1GG08</accession>
<reference evidence="4 6" key="1">
    <citation type="submission" date="2020-01" db="EMBL/GenBank/DDBJ databases">
        <authorList>
            <consortium name="DOE Joint Genome Institute"/>
            <person name="Haridas S."/>
            <person name="Albert R."/>
            <person name="Binder M."/>
            <person name="Bloem J."/>
            <person name="Labutti K."/>
            <person name="Salamov A."/>
            <person name="Andreopoulos B."/>
            <person name="Baker S.E."/>
            <person name="Barry K."/>
            <person name="Bills G."/>
            <person name="Bluhm B.H."/>
            <person name="Cannon C."/>
            <person name="Castanera R."/>
            <person name="Culley D.E."/>
            <person name="Daum C."/>
            <person name="Ezra D."/>
            <person name="Gonzalez J.B."/>
            <person name="Henrissat B."/>
            <person name="Kuo A."/>
            <person name="Liang C."/>
            <person name="Lipzen A."/>
            <person name="Lutzoni F."/>
            <person name="Magnuson J."/>
            <person name="Mondo S."/>
            <person name="Nolan M."/>
            <person name="Ohm R."/>
            <person name="Pangilinan J."/>
            <person name="Park H.-J."/>
            <person name="Ramirez L."/>
            <person name="Alfaro M."/>
            <person name="Sun H."/>
            <person name="Tritt A."/>
            <person name="Yoshinaga Y."/>
            <person name="Zwiers L.-H."/>
            <person name="Turgeon B.G."/>
            <person name="Goodwin S.B."/>
            <person name="Spatafora J.W."/>
            <person name="Crous P.W."/>
            <person name="Grigoriev I.V."/>
        </authorList>
    </citation>
    <scope>NUCLEOTIDE SEQUENCE</scope>
    <source>
        <strain evidence="4 6">CBS 781.70</strain>
    </source>
</reference>
<name>A0A6G1GG08_9PEZI</name>
<evidence type="ECO:0000256" key="2">
    <source>
        <dbReference type="SAM" id="MobiDB-lite"/>
    </source>
</evidence>
<dbReference type="PANTHER" id="PTHR12048">
    <property type="entry name" value="CCAAT-BINDING FACTOR-RELATED"/>
    <property type="match status" value="1"/>
</dbReference>
<dbReference type="GO" id="GO:0005634">
    <property type="term" value="C:nucleus"/>
    <property type="evidence" value="ECO:0007669"/>
    <property type="project" value="TreeGrafter"/>
</dbReference>
<organism evidence="4">
    <name type="scientific">Eremomyces bilateralis CBS 781.70</name>
    <dbReference type="NCBI Taxonomy" id="1392243"/>
    <lineage>
        <taxon>Eukaryota</taxon>
        <taxon>Fungi</taxon>
        <taxon>Dikarya</taxon>
        <taxon>Ascomycota</taxon>
        <taxon>Pezizomycotina</taxon>
        <taxon>Dothideomycetes</taxon>
        <taxon>Dothideomycetes incertae sedis</taxon>
        <taxon>Eremomycetales</taxon>
        <taxon>Eremomycetaceae</taxon>
        <taxon>Eremomyces</taxon>
    </lineage>
</organism>
<feature type="region of interest" description="Disordered" evidence="2">
    <location>
        <begin position="706"/>
        <end position="859"/>
    </location>
</feature>
<dbReference type="Pfam" id="PF03914">
    <property type="entry name" value="CBF"/>
    <property type="match status" value="1"/>
</dbReference>
<dbReference type="InterPro" id="IPR040155">
    <property type="entry name" value="CEBPZ/Mak21-like"/>
</dbReference>
<feature type="compositionally biased region" description="Acidic residues" evidence="2">
    <location>
        <begin position="717"/>
        <end position="730"/>
    </location>
</feature>